<reference evidence="1" key="1">
    <citation type="journal article" date="2015" name="Nature">
        <title>Complex archaea that bridge the gap between prokaryotes and eukaryotes.</title>
        <authorList>
            <person name="Spang A."/>
            <person name="Saw J.H."/>
            <person name="Jorgensen S.L."/>
            <person name="Zaremba-Niedzwiedzka K."/>
            <person name="Martijn J."/>
            <person name="Lind A.E."/>
            <person name="van Eijk R."/>
            <person name="Schleper C."/>
            <person name="Guy L."/>
            <person name="Ettema T.J."/>
        </authorList>
    </citation>
    <scope>NUCLEOTIDE SEQUENCE</scope>
</reference>
<protein>
    <submittedName>
        <fullName evidence="1">Uncharacterized protein</fullName>
    </submittedName>
</protein>
<evidence type="ECO:0000313" key="1">
    <source>
        <dbReference type="EMBL" id="KKM19490.1"/>
    </source>
</evidence>
<comment type="caution">
    <text evidence="1">The sequence shown here is derived from an EMBL/GenBank/DDBJ whole genome shotgun (WGS) entry which is preliminary data.</text>
</comment>
<accession>A0A0F9KVY7</accession>
<name>A0A0F9KVY7_9ZZZZ</name>
<organism evidence="1">
    <name type="scientific">marine sediment metagenome</name>
    <dbReference type="NCBI Taxonomy" id="412755"/>
    <lineage>
        <taxon>unclassified sequences</taxon>
        <taxon>metagenomes</taxon>
        <taxon>ecological metagenomes</taxon>
    </lineage>
</organism>
<sequence>MGSRATDRGRIVPVYEYRCLKGHKSERICVVDNRDDVVFCLKCKGRSMRQMPKGTSHKWIGRILEWGKPDIIVGREEDLLIEGQKPMTVIES</sequence>
<gene>
    <name evidence="1" type="ORF">LCGC14_1655130</name>
</gene>
<proteinExistence type="predicted"/>
<dbReference type="EMBL" id="LAZR01013974">
    <property type="protein sequence ID" value="KKM19490.1"/>
    <property type="molecule type" value="Genomic_DNA"/>
</dbReference>
<dbReference type="AlphaFoldDB" id="A0A0F9KVY7"/>